<evidence type="ECO:0000313" key="4">
    <source>
        <dbReference type="Proteomes" id="UP000280834"/>
    </source>
</evidence>
<reference evidence="3 4" key="2">
    <citation type="submission" date="2018-11" db="EMBL/GenBank/DDBJ databases">
        <authorList>
            <consortium name="Pathogen Informatics"/>
        </authorList>
    </citation>
    <scope>NUCLEOTIDE SEQUENCE [LARGE SCALE GENOMIC DNA]</scope>
</reference>
<evidence type="ECO:0000256" key="1">
    <source>
        <dbReference type="SAM" id="MobiDB-lite"/>
    </source>
</evidence>
<feature type="region of interest" description="Disordered" evidence="1">
    <location>
        <begin position="1"/>
        <end position="82"/>
    </location>
</feature>
<reference evidence="5" key="1">
    <citation type="submission" date="2017-02" db="UniProtKB">
        <authorList>
            <consortium name="WormBaseParasite"/>
        </authorList>
    </citation>
    <scope>IDENTIFICATION</scope>
</reference>
<gene>
    <name evidence="3" type="ORF">BTMF_LOCUS14329</name>
</gene>
<keyword evidence="2" id="KW-0472">Membrane</keyword>
<evidence type="ECO:0000256" key="2">
    <source>
        <dbReference type="SAM" id="Phobius"/>
    </source>
</evidence>
<dbReference type="STRING" id="42155.A0A0R3R8J3"/>
<organism evidence="5">
    <name type="scientific">Brugia timori</name>
    <dbReference type="NCBI Taxonomy" id="42155"/>
    <lineage>
        <taxon>Eukaryota</taxon>
        <taxon>Metazoa</taxon>
        <taxon>Ecdysozoa</taxon>
        <taxon>Nematoda</taxon>
        <taxon>Chromadorea</taxon>
        <taxon>Rhabditida</taxon>
        <taxon>Spirurina</taxon>
        <taxon>Spiruromorpha</taxon>
        <taxon>Filarioidea</taxon>
        <taxon>Onchocercidae</taxon>
        <taxon>Brugia</taxon>
    </lineage>
</organism>
<dbReference type="WBParaSite" id="BTMF_0001634901-mRNA-1">
    <property type="protein sequence ID" value="BTMF_0001634901-mRNA-1"/>
    <property type="gene ID" value="BTMF_0001634901"/>
</dbReference>
<feature type="compositionally biased region" description="Basic residues" evidence="1">
    <location>
        <begin position="14"/>
        <end position="26"/>
    </location>
</feature>
<protein>
    <submittedName>
        <fullName evidence="5">RNA-binding protein 25-like</fullName>
    </submittedName>
</protein>
<dbReference type="Proteomes" id="UP000280834">
    <property type="component" value="Unassembled WGS sequence"/>
</dbReference>
<keyword evidence="2" id="KW-1133">Transmembrane helix</keyword>
<feature type="compositionally biased region" description="Basic and acidic residues" evidence="1">
    <location>
        <begin position="1"/>
        <end position="13"/>
    </location>
</feature>
<feature type="transmembrane region" description="Helical" evidence="2">
    <location>
        <begin position="127"/>
        <end position="143"/>
    </location>
</feature>
<proteinExistence type="predicted"/>
<keyword evidence="2" id="KW-0812">Transmembrane</keyword>
<name>A0A0R3R8J3_9BILA</name>
<dbReference type="EMBL" id="UZAG01021071">
    <property type="protein sequence ID" value="VDO48992.1"/>
    <property type="molecule type" value="Genomic_DNA"/>
</dbReference>
<feature type="compositionally biased region" description="Basic and acidic residues" evidence="1">
    <location>
        <begin position="27"/>
        <end position="74"/>
    </location>
</feature>
<sequence length="144" mass="17609">MEEKLDVLTEQKDKKKKKRTKRSRSRKREDRKDDRSIRERERERSKGEIDRSERTRERDRERGRDRGRERDRSRSRSKAFVTMKRHGHTIEFEGKESSLSPVFTTDFCYGKANVKTRRTQSREKEALIVRIFYFYICVFAFFGF</sequence>
<evidence type="ECO:0000313" key="3">
    <source>
        <dbReference type="EMBL" id="VDO48992.1"/>
    </source>
</evidence>
<keyword evidence="4" id="KW-1185">Reference proteome</keyword>
<dbReference type="AlphaFoldDB" id="A0A0R3R8J3"/>
<evidence type="ECO:0000313" key="5">
    <source>
        <dbReference type="WBParaSite" id="BTMF_0001634901-mRNA-1"/>
    </source>
</evidence>
<accession>A0A0R3R8J3</accession>